<keyword evidence="5" id="KW-0479">Metal-binding</keyword>
<keyword evidence="8" id="KW-0862">Zinc</keyword>
<keyword evidence="7" id="KW-0378">Hydrolase</keyword>
<reference evidence="13 14" key="1">
    <citation type="submission" date="2015-09" db="EMBL/GenBank/DDBJ databases">
        <title>Draft genome of the scarab beetle Oryctes borbonicus.</title>
        <authorList>
            <person name="Meyer J.M."/>
            <person name="Markov G.V."/>
            <person name="Baskaran P."/>
            <person name="Herrmann M."/>
            <person name="Sommer R.J."/>
            <person name="Roedelsperger C."/>
        </authorList>
    </citation>
    <scope>NUCLEOTIDE SEQUENCE [LARGE SCALE GENOMIC DNA]</scope>
    <source>
        <strain evidence="13">OB123</strain>
        <tissue evidence="13">Whole animal</tissue>
    </source>
</reference>
<gene>
    <name evidence="13" type="ORF">AMK59_3488</name>
</gene>
<keyword evidence="6 12" id="KW-0732">Signal</keyword>
<keyword evidence="3" id="KW-0964">Secreted</keyword>
<dbReference type="OrthoDB" id="10013407at2759"/>
<dbReference type="GO" id="GO:0043171">
    <property type="term" value="P:peptide catabolic process"/>
    <property type="evidence" value="ECO:0007669"/>
    <property type="project" value="TreeGrafter"/>
</dbReference>
<dbReference type="AlphaFoldDB" id="A0A0T6B8I5"/>
<evidence type="ECO:0000256" key="10">
    <source>
        <dbReference type="ARBA" id="ARBA00023145"/>
    </source>
</evidence>
<sequence length="145" mass="16782">MKHAITSLFSTILLLILAIHWVVSDQNNNEIEQGCNLPDDLISEIRSYGPKVNRIIQEATTGRFKGFVYDQLSTFTDKFGNRLAGTTNLENAIDFMLNKLKKFGLDNVHGEEVIISRWERYVRANKQFYKGVTSLQLYYRQECRS</sequence>
<evidence type="ECO:0000256" key="11">
    <source>
        <dbReference type="ARBA" id="ARBA00023180"/>
    </source>
</evidence>
<feature type="signal peptide" evidence="12">
    <location>
        <begin position="1"/>
        <end position="24"/>
    </location>
</feature>
<feature type="chain" id="PRO_5006668450" evidence="12">
    <location>
        <begin position="25"/>
        <end position="145"/>
    </location>
</feature>
<accession>A0A0T6B8I5</accession>
<evidence type="ECO:0000313" key="14">
    <source>
        <dbReference type="Proteomes" id="UP000051574"/>
    </source>
</evidence>
<evidence type="ECO:0000256" key="8">
    <source>
        <dbReference type="ARBA" id="ARBA00022833"/>
    </source>
</evidence>
<proteinExistence type="inferred from homology"/>
<keyword evidence="11" id="KW-0325">Glycoprotein</keyword>
<evidence type="ECO:0000256" key="7">
    <source>
        <dbReference type="ARBA" id="ARBA00022801"/>
    </source>
</evidence>
<dbReference type="InterPro" id="IPR039866">
    <property type="entry name" value="CPQ"/>
</dbReference>
<dbReference type="PANTHER" id="PTHR12053:SF3">
    <property type="entry name" value="CARBOXYPEPTIDASE Q"/>
    <property type="match status" value="1"/>
</dbReference>
<keyword evidence="10" id="KW-0865">Zymogen</keyword>
<evidence type="ECO:0000256" key="12">
    <source>
        <dbReference type="SAM" id="SignalP"/>
    </source>
</evidence>
<comment type="subcellular location">
    <subcellularLocation>
        <location evidence="1">Secreted</location>
    </subcellularLocation>
</comment>
<evidence type="ECO:0000256" key="5">
    <source>
        <dbReference type="ARBA" id="ARBA00022723"/>
    </source>
</evidence>
<comment type="caution">
    <text evidence="13">The sequence shown here is derived from an EMBL/GenBank/DDBJ whole genome shotgun (WGS) entry which is preliminary data.</text>
</comment>
<dbReference type="GO" id="GO:0070573">
    <property type="term" value="F:metallodipeptidase activity"/>
    <property type="evidence" value="ECO:0007669"/>
    <property type="project" value="InterPro"/>
</dbReference>
<dbReference type="GO" id="GO:0006508">
    <property type="term" value="P:proteolysis"/>
    <property type="evidence" value="ECO:0007669"/>
    <property type="project" value="UniProtKB-KW"/>
</dbReference>
<dbReference type="GO" id="GO:0005615">
    <property type="term" value="C:extracellular space"/>
    <property type="evidence" value="ECO:0007669"/>
    <property type="project" value="TreeGrafter"/>
</dbReference>
<name>A0A0T6B8I5_9SCAR</name>
<dbReference type="GO" id="GO:0046872">
    <property type="term" value="F:metal ion binding"/>
    <property type="evidence" value="ECO:0007669"/>
    <property type="project" value="UniProtKB-KW"/>
</dbReference>
<evidence type="ECO:0000256" key="2">
    <source>
        <dbReference type="ARBA" id="ARBA00010918"/>
    </source>
</evidence>
<dbReference type="Gene3D" id="3.40.630.10">
    <property type="entry name" value="Zn peptidases"/>
    <property type="match status" value="1"/>
</dbReference>
<protein>
    <submittedName>
        <fullName evidence="13">Uncharacterized protein</fullName>
    </submittedName>
</protein>
<evidence type="ECO:0000256" key="9">
    <source>
        <dbReference type="ARBA" id="ARBA00023049"/>
    </source>
</evidence>
<comment type="similarity">
    <text evidence="2">Belongs to the peptidase M28 family.</text>
</comment>
<evidence type="ECO:0000256" key="3">
    <source>
        <dbReference type="ARBA" id="ARBA00022525"/>
    </source>
</evidence>
<evidence type="ECO:0000256" key="4">
    <source>
        <dbReference type="ARBA" id="ARBA00022670"/>
    </source>
</evidence>
<dbReference type="PANTHER" id="PTHR12053">
    <property type="entry name" value="PROTEASE FAMILY M28 PLASMA GLUTAMATE CARBOXYPEPTIDASE-RELATED"/>
    <property type="match status" value="1"/>
</dbReference>
<evidence type="ECO:0000256" key="1">
    <source>
        <dbReference type="ARBA" id="ARBA00004613"/>
    </source>
</evidence>
<dbReference type="EMBL" id="LJIG01009191">
    <property type="protein sequence ID" value="KRT83573.1"/>
    <property type="molecule type" value="Genomic_DNA"/>
</dbReference>
<organism evidence="13 14">
    <name type="scientific">Oryctes borbonicus</name>
    <dbReference type="NCBI Taxonomy" id="1629725"/>
    <lineage>
        <taxon>Eukaryota</taxon>
        <taxon>Metazoa</taxon>
        <taxon>Ecdysozoa</taxon>
        <taxon>Arthropoda</taxon>
        <taxon>Hexapoda</taxon>
        <taxon>Insecta</taxon>
        <taxon>Pterygota</taxon>
        <taxon>Neoptera</taxon>
        <taxon>Endopterygota</taxon>
        <taxon>Coleoptera</taxon>
        <taxon>Polyphaga</taxon>
        <taxon>Scarabaeiformia</taxon>
        <taxon>Scarabaeidae</taxon>
        <taxon>Dynastinae</taxon>
        <taxon>Oryctes</taxon>
    </lineage>
</organism>
<keyword evidence="4" id="KW-0645">Protease</keyword>
<keyword evidence="9" id="KW-0482">Metalloprotease</keyword>
<dbReference type="SUPFAM" id="SSF53187">
    <property type="entry name" value="Zn-dependent exopeptidases"/>
    <property type="match status" value="1"/>
</dbReference>
<keyword evidence="14" id="KW-1185">Reference proteome</keyword>
<evidence type="ECO:0000313" key="13">
    <source>
        <dbReference type="EMBL" id="KRT83573.1"/>
    </source>
</evidence>
<evidence type="ECO:0000256" key="6">
    <source>
        <dbReference type="ARBA" id="ARBA00022729"/>
    </source>
</evidence>
<dbReference type="Proteomes" id="UP000051574">
    <property type="component" value="Unassembled WGS sequence"/>
</dbReference>